<dbReference type="InterPro" id="IPR002015">
    <property type="entry name" value="Proteasome/cyclosome_rpt"/>
</dbReference>
<dbReference type="EMBL" id="JAAIUW010000009">
    <property type="protein sequence ID" value="KAF7816491.1"/>
    <property type="molecule type" value="Genomic_DNA"/>
</dbReference>
<reference evidence="15" key="1">
    <citation type="submission" date="2020-09" db="EMBL/GenBank/DDBJ databases">
        <title>Genome-Enabled Discovery of Anthraquinone Biosynthesis in Senna tora.</title>
        <authorList>
            <person name="Kang S.-H."/>
            <person name="Pandey R.P."/>
            <person name="Lee C.-M."/>
            <person name="Sim J.-S."/>
            <person name="Jeong J.-T."/>
            <person name="Choi B.-S."/>
            <person name="Jung M."/>
            <person name="Ginzburg D."/>
            <person name="Zhao K."/>
            <person name="Won S.Y."/>
            <person name="Oh T.-J."/>
            <person name="Yu Y."/>
            <person name="Kim N.-H."/>
            <person name="Lee O.R."/>
            <person name="Lee T.-H."/>
            <person name="Bashyal P."/>
            <person name="Kim T.-S."/>
            <person name="Lee W.-H."/>
            <person name="Kawkins C."/>
            <person name="Kim C.-K."/>
            <person name="Kim J.S."/>
            <person name="Ahn B.O."/>
            <person name="Rhee S.Y."/>
            <person name="Sohng J.K."/>
        </authorList>
    </citation>
    <scope>NUCLEOTIDE SEQUENCE</scope>
    <source>
        <tissue evidence="15">Leaf</tissue>
    </source>
</reference>
<keyword evidence="10" id="KW-0131">Cell cycle</keyword>
<organism evidence="15 16">
    <name type="scientific">Senna tora</name>
    <dbReference type="NCBI Taxonomy" id="362788"/>
    <lineage>
        <taxon>Eukaryota</taxon>
        <taxon>Viridiplantae</taxon>
        <taxon>Streptophyta</taxon>
        <taxon>Embryophyta</taxon>
        <taxon>Tracheophyta</taxon>
        <taxon>Spermatophyta</taxon>
        <taxon>Magnoliopsida</taxon>
        <taxon>eudicotyledons</taxon>
        <taxon>Gunneridae</taxon>
        <taxon>Pentapetalae</taxon>
        <taxon>rosids</taxon>
        <taxon>fabids</taxon>
        <taxon>Fabales</taxon>
        <taxon>Fabaceae</taxon>
        <taxon>Caesalpinioideae</taxon>
        <taxon>Cassia clade</taxon>
        <taxon>Senna</taxon>
    </lineage>
</organism>
<accession>A0A834T7H1</accession>
<proteinExistence type="inferred from homology"/>
<comment type="similarity">
    <text evidence="3">Belongs to the APC1 family.</text>
</comment>
<dbReference type="InterPro" id="IPR011989">
    <property type="entry name" value="ARM-like"/>
</dbReference>
<keyword evidence="6" id="KW-0677">Repeat</keyword>
<evidence type="ECO:0000313" key="16">
    <source>
        <dbReference type="Proteomes" id="UP000634136"/>
    </source>
</evidence>
<dbReference type="GO" id="GO:0007091">
    <property type="term" value="P:metaphase/anaphase transition of mitotic cell cycle"/>
    <property type="evidence" value="ECO:0007669"/>
    <property type="project" value="TreeGrafter"/>
</dbReference>
<evidence type="ECO:0000256" key="9">
    <source>
        <dbReference type="ARBA" id="ARBA00023242"/>
    </source>
</evidence>
<dbReference type="Proteomes" id="UP000634136">
    <property type="component" value="Unassembled WGS sequence"/>
</dbReference>
<dbReference type="PANTHER" id="PTHR12827">
    <property type="entry name" value="MEIOTIC CHECKPOINT REGULATOR TSG24 FAMILY MEMBER"/>
    <property type="match status" value="1"/>
</dbReference>
<dbReference type="PANTHER" id="PTHR12827:SF3">
    <property type="entry name" value="ANAPHASE-PROMOTING COMPLEX SUBUNIT 1"/>
    <property type="match status" value="1"/>
</dbReference>
<dbReference type="GO" id="GO:0051301">
    <property type="term" value="P:cell division"/>
    <property type="evidence" value="ECO:0007669"/>
    <property type="project" value="UniProtKB-KW"/>
</dbReference>
<feature type="domain" description="Anaphase-promoting complex subunit 1 N-terminal" evidence="11">
    <location>
        <begin position="303"/>
        <end position="518"/>
    </location>
</feature>
<dbReference type="InterPro" id="IPR024990">
    <property type="entry name" value="Apc1"/>
</dbReference>
<dbReference type="Pfam" id="PF18122">
    <property type="entry name" value="APC1_C"/>
    <property type="match status" value="1"/>
</dbReference>
<dbReference type="Gene3D" id="1.25.10.10">
    <property type="entry name" value="Leucine-rich Repeat Variant"/>
    <property type="match status" value="1"/>
</dbReference>
<evidence type="ECO:0000259" key="11">
    <source>
        <dbReference type="Pfam" id="PF12859"/>
    </source>
</evidence>
<evidence type="ECO:0000256" key="3">
    <source>
        <dbReference type="ARBA" id="ARBA00010547"/>
    </source>
</evidence>
<feature type="domain" description="Anaphase-promoting complex subunit 1 beta-sandwich" evidence="14">
    <location>
        <begin position="1530"/>
        <end position="1593"/>
    </location>
</feature>
<evidence type="ECO:0000256" key="5">
    <source>
        <dbReference type="ARBA" id="ARBA00022618"/>
    </source>
</evidence>
<dbReference type="Pfam" id="PF21282">
    <property type="entry name" value="APC1_3rd"/>
    <property type="match status" value="1"/>
</dbReference>
<keyword evidence="16" id="KW-1185">Reference proteome</keyword>
<dbReference type="GO" id="GO:0070979">
    <property type="term" value="P:protein K11-linked ubiquitination"/>
    <property type="evidence" value="ECO:0007669"/>
    <property type="project" value="TreeGrafter"/>
</dbReference>
<evidence type="ECO:0000259" key="13">
    <source>
        <dbReference type="Pfam" id="PF20518"/>
    </source>
</evidence>
<keyword evidence="9" id="KW-0539">Nucleus</keyword>
<evidence type="ECO:0000256" key="8">
    <source>
        <dbReference type="ARBA" id="ARBA00022786"/>
    </source>
</evidence>
<evidence type="ECO:0000256" key="2">
    <source>
        <dbReference type="ARBA" id="ARBA00004906"/>
    </source>
</evidence>
<evidence type="ECO:0000256" key="6">
    <source>
        <dbReference type="ARBA" id="ARBA00022737"/>
    </source>
</evidence>
<comment type="caution">
    <text evidence="15">The sequence shown here is derived from an EMBL/GenBank/DDBJ whole genome shotgun (WGS) entry which is preliminary data.</text>
</comment>
<keyword evidence="7" id="KW-0498">Mitosis</keyword>
<dbReference type="InterPro" id="IPR048971">
    <property type="entry name" value="Apc1_3rd"/>
</dbReference>
<dbReference type="Pfam" id="PF01851">
    <property type="entry name" value="PC_rep"/>
    <property type="match status" value="1"/>
</dbReference>
<dbReference type="OrthoDB" id="26401at2759"/>
<keyword evidence="5" id="KW-0132">Cell division</keyword>
<evidence type="ECO:0000256" key="4">
    <source>
        <dbReference type="ARBA" id="ARBA00016070"/>
    </source>
</evidence>
<feature type="domain" description="Anaphase-promoting complex subunit 1 middle" evidence="13">
    <location>
        <begin position="536"/>
        <end position="799"/>
    </location>
</feature>
<evidence type="ECO:0000259" key="12">
    <source>
        <dbReference type="Pfam" id="PF18122"/>
    </source>
</evidence>
<dbReference type="Pfam" id="PF20518">
    <property type="entry name" value="Apc1_MidN"/>
    <property type="match status" value="1"/>
</dbReference>
<dbReference type="InterPro" id="IPR041221">
    <property type="entry name" value="APC1_C"/>
</dbReference>
<keyword evidence="8" id="KW-0833">Ubl conjugation pathway</keyword>
<gene>
    <name evidence="15" type="ORF">G2W53_030460</name>
</gene>
<comment type="pathway">
    <text evidence="2">Protein modification; protein ubiquitination.</text>
</comment>
<evidence type="ECO:0000256" key="10">
    <source>
        <dbReference type="ARBA" id="ARBA00023306"/>
    </source>
</evidence>
<protein>
    <recommendedName>
        <fullName evidence="4">Anaphase-promoting complex subunit 1</fullName>
    </recommendedName>
</protein>
<dbReference type="InterPro" id="IPR049255">
    <property type="entry name" value="Apc1_N"/>
</dbReference>
<dbReference type="FunFam" id="1.25.10.10:FF:000211">
    <property type="entry name" value="Anaphase-promoting complex subunit 1"/>
    <property type="match status" value="1"/>
</dbReference>
<evidence type="ECO:0000259" key="14">
    <source>
        <dbReference type="Pfam" id="PF21282"/>
    </source>
</evidence>
<name>A0A834T7H1_9FABA</name>
<dbReference type="GO" id="GO:0060090">
    <property type="term" value="F:molecular adaptor activity"/>
    <property type="evidence" value="ECO:0007669"/>
    <property type="project" value="TreeGrafter"/>
</dbReference>
<dbReference type="GO" id="GO:0031145">
    <property type="term" value="P:anaphase-promoting complex-dependent catabolic process"/>
    <property type="evidence" value="ECO:0007669"/>
    <property type="project" value="TreeGrafter"/>
</dbReference>
<evidence type="ECO:0000313" key="15">
    <source>
        <dbReference type="EMBL" id="KAF7816491.1"/>
    </source>
</evidence>
<sequence length="1883" mass="208741">MSVGVRCLTVLGEFKPFGLIAEALDGKPSDVVTDKYDYFLFDPEVARDRDEEDNYDEAASALCNQGDHELFIRGNRIIWSTGSRVFKRFTLRSPVVMVCWSCLGHTSEALLCILQIDCLTIYNTSGEVVSLPLPCTISSIWPLPFGLLLQQEVEANIPSSVPFSSLSPLLSTRESWRPRRELGHSPQHCYSPFSALNHIQKGEATSISSHLIFMDTLDEQQPTFIEERGKLNIMKEYDEKTIWTSDLVPLMASYNKGKMQHSLWVAEIISSNLDEVDTSLLNVDTAGVVPKNLSFRRIWQGKGAHTAACKVFMATDDDAAPLVCFLYQEQRKLLSVRLQSVEINNEISFDVKPDMSWSIPAISASPVIVTQPRVKVGPLPYSDILVLAPENVLHLYSGKQCLCKYMLPSCLSKGQLLRDLEFPETASLSHDIKITGLADAVGGRVNVIVNNMKMFRCALRQSPSSLLANDCITALAEGLSFSFYRYLLGHLWKDGDPAHLTVADSGVDSEWDSFCRVIMQLCRESNLMSQKHLTSVSHSAWDFLLSSQFHRNFCKINTISGISRAASLDQQETNSPSSAMDGTQISANPFNCELLMETLESLHAVYESLKLDNLRKGDLELLAILLCNIAEYLGEENYLDHYIRDFPGLSTQFLISRTSISWKRKTPPNLFRWLEKCLQHGCTSANIKDLPPIICKDGSSVASWARKIVSFYSILSGAKFFGKKLSSGVYCNVATGTHCSKEELTVLAMVGERFGLQQLDSLPSGVSLPLRHALDKCRDSPPNDWPSAAYVLLGRQDLAMSSLTRECKYREIERPTNVNVISMSTPYMLNLHPVTISSTISDAIGLEGTKFEDTDLVDGSMIDGMEHIFNSSTQLRYGRDLRLNEVRRLLCSSRPVAIQTSINHSASDQDLQQAQLWHLAQRTTALPLGRGAFTLATIYTLLTEAFTVPKLVLAGRLPAQQNATVNLDPNIRNIQELKTWSEFHNAVSAGLRLAPLQIDAYVQFSPLPSENSDCFIQGGDSGKMSRTWIIYNKPEEPNSIHAGLLLALGLHGYLRVLNITDIYQYFSQEHESTTVGLMLGLAASYRGTMQPAISKSLHVHIPARHPSSYPEFEVPTLLQSAALISVGILYEGSAHPQTMQILLILLALALEIRSGGDNVLEREGHAVSAGFALGLVALGRGGDALGSMDTFVNRLFFYLGGKVHSERSHLSTLSMDEYRGSVQIMDGTTVNIDVTAPGATIALALMFLKTGSEAIVSRLLIPNTRFDLQYVRPDFIMLRVIARNLIMWSRVHPSKDWVQSLIPEIVRNGIEGLEDDANDIDDMDAESFVQAYVNIVAGACISLGLVFAGTRNENAQELLYDFAMYFLNEIKPISSRGSSFPKGLSRYIDRGTLETCLHLIILSLSVVFVIPSLHSNLVGILKIVAKTLIADAYTYQVMAGSGHLQTFRLLRFLRSRNCADGQSNYGYQMAVSLAIGFLFLGGGMRTFSTSNSSIAALLITLYPRLPTGPNDNRCHLQAFRHLYVLATEARWIQTVDVDTGLPVYAPLEVTIRETEHYAESSFSEVTPCLLPERSILKRIRVCGPRYWPQVIDFVPEDKPWWNFGDKNNPFNSGVLYIKRKVGACSYVDDPIGCQSLLSQAMHKVFGLTNLKASDPTTDSHSEPGSVTVDQLVSTFSSDPSLIAFAQLCCELSCYNRSDVGFQEFCLQVLFECVSKDRPALLQVYLSLYTTIGSMVDQVTNGTIVCGDSLALSGFKIALTYIEASMTGKLSASRGEIVQPVFIGSLKKQVEELLNCSQELKDDFHNYVKSGKWPDGESQEKEKRAILLSWFLQWFGVPPSSVIQSAIDRVKPKLMASSVPLLRLLFPSAPINVIREIDGCLSSS</sequence>
<feature type="domain" description="Anaphase-promoting complex subunit 1 C-terminal" evidence="12">
    <location>
        <begin position="1670"/>
        <end position="1837"/>
    </location>
</feature>
<dbReference type="InterPro" id="IPR046794">
    <property type="entry name" value="Apc1_MidN"/>
</dbReference>
<dbReference type="GO" id="GO:0005680">
    <property type="term" value="C:anaphase-promoting complex"/>
    <property type="evidence" value="ECO:0007669"/>
    <property type="project" value="InterPro"/>
</dbReference>
<evidence type="ECO:0000256" key="7">
    <source>
        <dbReference type="ARBA" id="ARBA00022776"/>
    </source>
</evidence>
<comment type="subcellular location">
    <subcellularLocation>
        <location evidence="1">Nucleus</location>
    </subcellularLocation>
</comment>
<evidence type="ECO:0000256" key="1">
    <source>
        <dbReference type="ARBA" id="ARBA00004123"/>
    </source>
</evidence>
<dbReference type="Pfam" id="PF12859">
    <property type="entry name" value="ANAPC1"/>
    <property type="match status" value="2"/>
</dbReference>
<feature type="domain" description="Anaphase-promoting complex subunit 1 N-terminal" evidence="11">
    <location>
        <begin position="33"/>
        <end position="270"/>
    </location>
</feature>